<evidence type="ECO:0000313" key="2">
    <source>
        <dbReference type="Proteomes" id="UP000185829"/>
    </source>
</evidence>
<gene>
    <name evidence="1" type="ORF">SAMN05878482_1206</name>
</gene>
<organism evidence="1 2">
    <name type="scientific">Peribacillus simplex</name>
    <dbReference type="NCBI Taxonomy" id="1478"/>
    <lineage>
        <taxon>Bacteria</taxon>
        <taxon>Bacillati</taxon>
        <taxon>Bacillota</taxon>
        <taxon>Bacilli</taxon>
        <taxon>Bacillales</taxon>
        <taxon>Bacillaceae</taxon>
        <taxon>Peribacillus</taxon>
    </lineage>
</organism>
<name>A0A9X8RFA0_9BACI</name>
<evidence type="ECO:0000313" key="1">
    <source>
        <dbReference type="EMBL" id="SIS14268.1"/>
    </source>
</evidence>
<dbReference type="EMBL" id="FTMX01000020">
    <property type="protein sequence ID" value="SIS14268.1"/>
    <property type="molecule type" value="Genomic_DNA"/>
</dbReference>
<sequence>MKTGLSNPKFFRNEKEKIMSLGTKTLLDKDAEVYKIIITGEETLELWFDKATDVLV</sequence>
<dbReference type="Proteomes" id="UP000185829">
    <property type="component" value="Unassembled WGS sequence"/>
</dbReference>
<reference evidence="1 2" key="1">
    <citation type="submission" date="2017-01" db="EMBL/GenBank/DDBJ databases">
        <authorList>
            <person name="Varghese N."/>
            <person name="Submissions S."/>
        </authorList>
    </citation>
    <scope>NUCLEOTIDE SEQUENCE [LARGE SCALE GENOMIC DNA]</scope>
    <source>
        <strain evidence="1 2">RUG2-6</strain>
    </source>
</reference>
<dbReference type="AlphaFoldDB" id="A0A9X8RFA0"/>
<accession>A0A9X8RFA0</accession>
<protein>
    <submittedName>
        <fullName evidence="1">Uncharacterized protein</fullName>
    </submittedName>
</protein>
<comment type="caution">
    <text evidence="1">The sequence shown here is derived from an EMBL/GenBank/DDBJ whole genome shotgun (WGS) entry which is preliminary data.</text>
</comment>
<dbReference type="RefSeq" id="WP_179086188.1">
    <property type="nucleotide sequence ID" value="NZ_FTMX01000020.1"/>
</dbReference>
<proteinExistence type="predicted"/>